<feature type="transmembrane region" description="Helical" evidence="6">
    <location>
        <begin position="461"/>
        <end position="484"/>
    </location>
</feature>
<feature type="transmembrane region" description="Helical" evidence="6">
    <location>
        <begin position="278"/>
        <end position="300"/>
    </location>
</feature>
<evidence type="ECO:0000313" key="8">
    <source>
        <dbReference type="EMBL" id="CAK7210137.1"/>
    </source>
</evidence>
<feature type="transmembrane region" description="Helical" evidence="6">
    <location>
        <begin position="355"/>
        <end position="381"/>
    </location>
</feature>
<keyword evidence="4 6" id="KW-1133">Transmembrane helix</keyword>
<feature type="transmembrane region" description="Helical" evidence="6">
    <location>
        <begin position="387"/>
        <end position="413"/>
    </location>
</feature>
<evidence type="ECO:0000259" key="7">
    <source>
        <dbReference type="PROSITE" id="PS50850"/>
    </source>
</evidence>
<dbReference type="InterPro" id="IPR020846">
    <property type="entry name" value="MFS_dom"/>
</dbReference>
<protein>
    <recommendedName>
        <fullName evidence="7">Major facilitator superfamily (MFS) profile domain-containing protein</fullName>
    </recommendedName>
</protein>
<evidence type="ECO:0000256" key="5">
    <source>
        <dbReference type="ARBA" id="ARBA00023136"/>
    </source>
</evidence>
<feature type="transmembrane region" description="Helical" evidence="6">
    <location>
        <begin position="505"/>
        <end position="522"/>
    </location>
</feature>
<evidence type="ECO:0000256" key="1">
    <source>
        <dbReference type="ARBA" id="ARBA00004141"/>
    </source>
</evidence>
<feature type="transmembrane region" description="Helical" evidence="6">
    <location>
        <begin position="434"/>
        <end position="455"/>
    </location>
</feature>
<evidence type="ECO:0000256" key="6">
    <source>
        <dbReference type="SAM" id="Phobius"/>
    </source>
</evidence>
<proteinExistence type="inferred from homology"/>
<dbReference type="EMBL" id="CAWUHC010000004">
    <property type="protein sequence ID" value="CAK7210137.1"/>
    <property type="molecule type" value="Genomic_DNA"/>
</dbReference>
<keyword evidence="5 6" id="KW-0472">Membrane</keyword>
<dbReference type="PANTHER" id="PTHR23502:SF68">
    <property type="entry name" value="MULTIDRUG TRANSPORTER, PUTATIVE (AFU_ORTHOLOGUE AFUA_3G01120)-RELATED"/>
    <property type="match status" value="1"/>
</dbReference>
<dbReference type="Gene3D" id="1.20.1250.20">
    <property type="entry name" value="MFS general substrate transporter like domains"/>
    <property type="match status" value="1"/>
</dbReference>
<gene>
    <name evidence="8" type="ORF">SBRCBS47491_000669</name>
</gene>
<feature type="transmembrane region" description="Helical" evidence="6">
    <location>
        <begin position="528"/>
        <end position="548"/>
    </location>
</feature>
<feature type="transmembrane region" description="Helical" evidence="6">
    <location>
        <begin position="123"/>
        <end position="144"/>
    </location>
</feature>
<organism evidence="8 9">
    <name type="scientific">Sporothrix bragantina</name>
    <dbReference type="NCBI Taxonomy" id="671064"/>
    <lineage>
        <taxon>Eukaryota</taxon>
        <taxon>Fungi</taxon>
        <taxon>Dikarya</taxon>
        <taxon>Ascomycota</taxon>
        <taxon>Pezizomycotina</taxon>
        <taxon>Sordariomycetes</taxon>
        <taxon>Sordariomycetidae</taxon>
        <taxon>Ophiostomatales</taxon>
        <taxon>Ophiostomataceae</taxon>
        <taxon>Sporothrix</taxon>
    </lineage>
</organism>
<comment type="caution">
    <text evidence="8">The sequence shown here is derived from an EMBL/GenBank/DDBJ whole genome shotgun (WGS) entry which is preliminary data.</text>
</comment>
<dbReference type="PANTHER" id="PTHR23502">
    <property type="entry name" value="MAJOR FACILITATOR SUPERFAMILY"/>
    <property type="match status" value="1"/>
</dbReference>
<evidence type="ECO:0000256" key="3">
    <source>
        <dbReference type="ARBA" id="ARBA00022692"/>
    </source>
</evidence>
<evidence type="ECO:0000256" key="2">
    <source>
        <dbReference type="ARBA" id="ARBA00008335"/>
    </source>
</evidence>
<keyword evidence="9" id="KW-1185">Reference proteome</keyword>
<comment type="subcellular location">
    <subcellularLocation>
        <location evidence="1">Membrane</location>
        <topology evidence="1">Multi-pass membrane protein</topology>
    </subcellularLocation>
</comment>
<evidence type="ECO:0000313" key="9">
    <source>
        <dbReference type="Proteomes" id="UP001642406"/>
    </source>
</evidence>
<feature type="domain" description="Major facilitator superfamily (MFS) profile" evidence="7">
    <location>
        <begin position="125"/>
        <end position="554"/>
    </location>
</feature>
<name>A0ABP0ASB5_9PEZI</name>
<dbReference type="PROSITE" id="PS50850">
    <property type="entry name" value="MFS"/>
    <property type="match status" value="1"/>
</dbReference>
<dbReference type="Pfam" id="PF07690">
    <property type="entry name" value="MFS_1"/>
    <property type="match status" value="1"/>
</dbReference>
<feature type="transmembrane region" description="Helical" evidence="6">
    <location>
        <begin position="251"/>
        <end position="272"/>
    </location>
</feature>
<accession>A0ABP0ASB5</accession>
<feature type="transmembrane region" description="Helical" evidence="6">
    <location>
        <begin position="217"/>
        <end position="239"/>
    </location>
</feature>
<dbReference type="InterPro" id="IPR011701">
    <property type="entry name" value="MFS"/>
</dbReference>
<feature type="transmembrane region" description="Helical" evidence="6">
    <location>
        <begin position="164"/>
        <end position="183"/>
    </location>
</feature>
<evidence type="ECO:0000256" key="4">
    <source>
        <dbReference type="ARBA" id="ARBA00022989"/>
    </source>
</evidence>
<dbReference type="Proteomes" id="UP001642406">
    <property type="component" value="Unassembled WGS sequence"/>
</dbReference>
<feature type="transmembrane region" description="Helical" evidence="6">
    <location>
        <begin position="190"/>
        <end position="211"/>
    </location>
</feature>
<keyword evidence="3 6" id="KW-0812">Transmembrane</keyword>
<dbReference type="SUPFAM" id="SSF103473">
    <property type="entry name" value="MFS general substrate transporter"/>
    <property type="match status" value="1"/>
</dbReference>
<sequence length="565" mass="61063">MASESRTSLTASEALPLATTDKMTEISTSVQDMTEIADAHTVAQDKADDVEALPAYSLCQESQGNSVTPDIEKAILETGAAVSSTDDNAVDSTNGNAEFIVWWQEPVEQDSENPQNWTSRRKWSIITMLSFITFLTPLASSMLAPGVPQLLAEFGDTSDTDATFVVSIFVLGFAFGPLVIAPMSEIYGRLIVYHICNSLFVVFTILCAIAKDINALLAYRFCAGFAGVAVVTCGGGSIADLMPTEKRAGAMAIWSLGPLLGPVIGPVAAGFLVEAANWRWVFWVIAIAAGLATFLSFFVLRETYAPVILLKKAARLRKETGDSRYRSKLDSLESHKAIFIKAIVRPIRMFCRAPVVAATCTYIAVMYGLLYILFTTFTFVYRDIYGFSSIGAGLSFVAAGLGNVVGVAYTGILSDKIVKHMKAQGRVSTAEDRLHFLLTVPASLLLPVGLIIYGWTADKHVHWIVPMIGTGVMGVGMIGIMMCVQTYLVDAYTVHAASVMAANSVLRSTLGALLPLCGLQLYDAIGLGWGNTLLGGIALVLAPILWLLRIYGERIRKNPRFQVEF</sequence>
<comment type="similarity">
    <text evidence="2">Belongs to the major facilitator superfamily.</text>
</comment>
<dbReference type="CDD" id="cd17323">
    <property type="entry name" value="MFS_Tpo1_MDR_like"/>
    <property type="match status" value="1"/>
</dbReference>
<dbReference type="InterPro" id="IPR036259">
    <property type="entry name" value="MFS_trans_sf"/>
</dbReference>
<reference evidence="8 9" key="1">
    <citation type="submission" date="2024-01" db="EMBL/GenBank/DDBJ databases">
        <authorList>
            <person name="Allen C."/>
            <person name="Tagirdzhanova G."/>
        </authorList>
    </citation>
    <scope>NUCLEOTIDE SEQUENCE [LARGE SCALE GENOMIC DNA]</scope>
</reference>